<dbReference type="InterPro" id="IPR011054">
    <property type="entry name" value="Rudment_hybrid_motif"/>
</dbReference>
<evidence type="ECO:0000313" key="8">
    <source>
        <dbReference type="EMBL" id="QPS05967.1"/>
    </source>
</evidence>
<dbReference type="InterPro" id="IPR011761">
    <property type="entry name" value="ATP-grasp"/>
</dbReference>
<keyword evidence="1" id="KW-0436">Ligase</keyword>
<evidence type="ECO:0000259" key="7">
    <source>
        <dbReference type="PROSITE" id="PS50979"/>
    </source>
</evidence>
<evidence type="ECO:0000259" key="6">
    <source>
        <dbReference type="PROSITE" id="PS50975"/>
    </source>
</evidence>
<feature type="domain" description="ATP-grasp" evidence="6">
    <location>
        <begin position="120"/>
        <end position="319"/>
    </location>
</feature>
<dbReference type="AlphaFoldDB" id="A0A7T2VX63"/>
<name>A0A7T2VX63_DELAC</name>
<evidence type="ECO:0000256" key="2">
    <source>
        <dbReference type="ARBA" id="ARBA00022741"/>
    </source>
</evidence>
<keyword evidence="2 5" id="KW-0547">Nucleotide-binding</keyword>
<organism evidence="8 9">
    <name type="scientific">Delftia acidovorans</name>
    <name type="common">Pseudomonas acidovorans</name>
    <name type="synonym">Comamonas acidovorans</name>
    <dbReference type="NCBI Taxonomy" id="80866"/>
    <lineage>
        <taxon>Bacteria</taxon>
        <taxon>Pseudomonadati</taxon>
        <taxon>Pseudomonadota</taxon>
        <taxon>Betaproteobacteria</taxon>
        <taxon>Burkholderiales</taxon>
        <taxon>Comamonadaceae</taxon>
        <taxon>Delftia</taxon>
    </lineage>
</organism>
<dbReference type="PANTHER" id="PTHR18866:SF33">
    <property type="entry name" value="METHYLCROTONOYL-COA CARBOXYLASE SUBUNIT ALPHA, MITOCHONDRIAL-RELATED"/>
    <property type="match status" value="1"/>
</dbReference>
<dbReference type="SUPFAM" id="SSF56059">
    <property type="entry name" value="Glutathione synthetase ATP-binding domain-like"/>
    <property type="match status" value="1"/>
</dbReference>
<dbReference type="Gene3D" id="3.30.470.20">
    <property type="entry name" value="ATP-grasp fold, B domain"/>
    <property type="match status" value="1"/>
</dbReference>
<dbReference type="SMART" id="SM00878">
    <property type="entry name" value="Biotin_carb_C"/>
    <property type="match status" value="1"/>
</dbReference>
<dbReference type="InterPro" id="IPR005479">
    <property type="entry name" value="CPAse_ATP-bd"/>
</dbReference>
<dbReference type="Proteomes" id="UP000594778">
    <property type="component" value="Chromosome"/>
</dbReference>
<evidence type="ECO:0000256" key="4">
    <source>
        <dbReference type="ARBA" id="ARBA00023267"/>
    </source>
</evidence>
<dbReference type="PROSITE" id="PS50975">
    <property type="entry name" value="ATP_GRASP"/>
    <property type="match status" value="1"/>
</dbReference>
<evidence type="ECO:0000313" key="9">
    <source>
        <dbReference type="Proteomes" id="UP000594778"/>
    </source>
</evidence>
<dbReference type="Pfam" id="PF00289">
    <property type="entry name" value="Biotin_carb_N"/>
    <property type="match status" value="1"/>
</dbReference>
<keyword evidence="3 5" id="KW-0067">ATP-binding</keyword>
<dbReference type="InterPro" id="IPR050856">
    <property type="entry name" value="Biotin_carboxylase_complex"/>
</dbReference>
<dbReference type="InterPro" id="IPR005481">
    <property type="entry name" value="BC-like_N"/>
</dbReference>
<dbReference type="InterPro" id="IPR011764">
    <property type="entry name" value="Biotin_carboxylation_dom"/>
</dbReference>
<dbReference type="InterPro" id="IPR005482">
    <property type="entry name" value="Biotin_COase_C"/>
</dbReference>
<evidence type="ECO:0000256" key="3">
    <source>
        <dbReference type="ARBA" id="ARBA00022840"/>
    </source>
</evidence>
<dbReference type="Pfam" id="PF02785">
    <property type="entry name" value="Biotin_carb_C"/>
    <property type="match status" value="1"/>
</dbReference>
<dbReference type="FunFam" id="3.40.50.20:FF:000010">
    <property type="entry name" value="Propionyl-CoA carboxylase subunit alpha"/>
    <property type="match status" value="1"/>
</dbReference>
<dbReference type="GO" id="GO:0046872">
    <property type="term" value="F:metal ion binding"/>
    <property type="evidence" value="ECO:0007669"/>
    <property type="project" value="InterPro"/>
</dbReference>
<dbReference type="SUPFAM" id="SSF52440">
    <property type="entry name" value="PreATP-grasp domain"/>
    <property type="match status" value="1"/>
</dbReference>
<feature type="domain" description="Biotin carboxylation" evidence="7">
    <location>
        <begin position="1"/>
        <end position="449"/>
    </location>
</feature>
<keyword evidence="4" id="KW-0092">Biotin</keyword>
<dbReference type="PROSITE" id="PS50979">
    <property type="entry name" value="BC"/>
    <property type="match status" value="1"/>
</dbReference>
<proteinExistence type="predicted"/>
<dbReference type="RefSeq" id="WP_183020099.1">
    <property type="nucleotide sequence ID" value="NZ_CP065668.1"/>
</dbReference>
<evidence type="ECO:0000256" key="5">
    <source>
        <dbReference type="PROSITE-ProRule" id="PRU00409"/>
    </source>
</evidence>
<accession>A0A7T2VX63</accession>
<evidence type="ECO:0000256" key="1">
    <source>
        <dbReference type="ARBA" id="ARBA00022598"/>
    </source>
</evidence>
<reference evidence="8 9" key="1">
    <citation type="submission" date="2020-12" db="EMBL/GenBank/DDBJ databases">
        <title>FDA dAtabase for Regulatory Grade micrObial Sequences (FDA-ARGOS): Supporting development and validation of Infectious Disease Dx tests.</title>
        <authorList>
            <person name="Sproer C."/>
            <person name="Gronow S."/>
            <person name="Severitt S."/>
            <person name="Schroder I."/>
            <person name="Tallon L."/>
            <person name="Sadzewicz L."/>
            <person name="Zhao X."/>
            <person name="Boylan J."/>
            <person name="Ott S."/>
            <person name="Bowen H."/>
            <person name="Vavikolanu K."/>
            <person name="Mehta A."/>
            <person name="Aluvathingal J."/>
            <person name="Nadendla S."/>
            <person name="Lowell S."/>
            <person name="Myers T."/>
            <person name="Yan Y."/>
            <person name="Sichtig H."/>
        </authorList>
    </citation>
    <scope>NUCLEOTIDE SEQUENCE [LARGE SCALE GENOMIC DNA]</scope>
    <source>
        <strain evidence="8 9">FDAARGOS_909</strain>
    </source>
</reference>
<dbReference type="GO" id="GO:0016874">
    <property type="term" value="F:ligase activity"/>
    <property type="evidence" value="ECO:0007669"/>
    <property type="project" value="UniProtKB-KW"/>
</dbReference>
<protein>
    <submittedName>
        <fullName evidence="8">Acetyl-CoA carboxylase biotin carboxylase subunit</fullName>
    </submittedName>
</protein>
<dbReference type="PROSITE" id="PS00867">
    <property type="entry name" value="CPSASE_2"/>
    <property type="match status" value="1"/>
</dbReference>
<dbReference type="InterPro" id="IPR016185">
    <property type="entry name" value="PreATP-grasp_dom_sf"/>
</dbReference>
<gene>
    <name evidence="8" type="ORF">I6G66_16720</name>
</gene>
<dbReference type="SUPFAM" id="SSF51246">
    <property type="entry name" value="Rudiment single hybrid motif"/>
    <property type="match status" value="1"/>
</dbReference>
<sequence length="464" mass="50027">MIKNVLIANRGEIACRIIRACKALGIGTVAVFSDADANALHTKLADKAIHIGAAPATQSYLDMDKVLQAGIQAKADAVHPGYGFLSENTDFARAAEQAGLTWIGPEPDTIVAMGDKQRAREIARQYGVPVLPGSERLAPGQTELWHEQARSLGFPLLVKAVGGGGGIGMKRVDTPEALEATVANAQGVAAKAFGQAEVYLERYVARARHIEIQVFGYGDGHAVHLFERECSVQRRFQKIIEESPAPGVPAEVLQRMADAAVALAAGQRYRGAGTVEFIMDAATQEFFFLEMNTRIQVEHAVTEMITGWDLVQQQILLAGGATQRREQSDIRRGGAAIEVRIYAENPAKQFLPSPGELKRFELPAAAAHLRVDCGVQEGDRITPYYDPMIAKLISFADDRSAAIVGLDEALQGVHIEGIQNNVAFLRAVLAHEEFTAGRVDTGFVERDRAALLAAMQAVAAEEVA</sequence>
<dbReference type="GO" id="GO:0005524">
    <property type="term" value="F:ATP binding"/>
    <property type="evidence" value="ECO:0007669"/>
    <property type="project" value="UniProtKB-UniRule"/>
</dbReference>
<dbReference type="PANTHER" id="PTHR18866">
    <property type="entry name" value="CARBOXYLASE:PYRUVATE/ACETYL-COA/PROPIONYL-COA CARBOXYLASE"/>
    <property type="match status" value="1"/>
</dbReference>
<dbReference type="Pfam" id="PF02786">
    <property type="entry name" value="CPSase_L_D2"/>
    <property type="match status" value="1"/>
</dbReference>
<dbReference type="EMBL" id="CP065668">
    <property type="protein sequence ID" value="QPS05967.1"/>
    <property type="molecule type" value="Genomic_DNA"/>
</dbReference>